<keyword evidence="1" id="KW-0547">Nucleotide-binding</keyword>
<dbReference type="Gene3D" id="3.40.50.300">
    <property type="entry name" value="P-loop containing nucleotide triphosphate hydrolases"/>
    <property type="match status" value="1"/>
</dbReference>
<dbReference type="EMBL" id="JAGVWC010000014">
    <property type="protein sequence ID" value="MBS3062184.1"/>
    <property type="molecule type" value="Genomic_DNA"/>
</dbReference>
<dbReference type="PRINTS" id="PR01874">
    <property type="entry name" value="DNAREPAIRADA"/>
</dbReference>
<dbReference type="InterPro" id="IPR027417">
    <property type="entry name" value="P-loop_NTPase"/>
</dbReference>
<evidence type="ECO:0000259" key="4">
    <source>
        <dbReference type="PROSITE" id="PS51146"/>
    </source>
</evidence>
<dbReference type="Proteomes" id="UP000675968">
    <property type="component" value="Unassembled WGS sequence"/>
</dbReference>
<accession>A0A8T4L6J0</accession>
<evidence type="ECO:0000313" key="6">
    <source>
        <dbReference type="Proteomes" id="UP000675968"/>
    </source>
</evidence>
<reference evidence="5" key="2">
    <citation type="submission" date="2021-05" db="EMBL/GenBank/DDBJ databases">
        <title>Protein family content uncovers lineage relationships and bacterial pathway maintenance mechanisms in DPANN archaea.</title>
        <authorList>
            <person name="Castelle C.J."/>
            <person name="Meheust R."/>
            <person name="Jaffe A.L."/>
            <person name="Seitz K."/>
            <person name="Gong X."/>
            <person name="Baker B.J."/>
            <person name="Banfield J.F."/>
        </authorList>
    </citation>
    <scope>NUCLEOTIDE SEQUENCE</scope>
    <source>
        <strain evidence="5">RIFCSPLOWO2_01_FULL_AR10_48_17</strain>
    </source>
</reference>
<dbReference type="GO" id="GO:0005524">
    <property type="term" value="F:ATP binding"/>
    <property type="evidence" value="ECO:0007669"/>
    <property type="project" value="UniProtKB-KW"/>
</dbReference>
<reference evidence="5" key="1">
    <citation type="submission" date="2021-03" db="EMBL/GenBank/DDBJ databases">
        <authorList>
            <person name="Jaffe A."/>
        </authorList>
    </citation>
    <scope>NUCLEOTIDE SEQUENCE</scope>
    <source>
        <strain evidence="5">RIFCSPLOWO2_01_FULL_AR10_48_17</strain>
    </source>
</reference>
<keyword evidence="2" id="KW-0067">ATP-binding</keyword>
<organism evidence="5 6">
    <name type="scientific">Candidatus Iainarchaeum sp</name>
    <dbReference type="NCBI Taxonomy" id="3101447"/>
    <lineage>
        <taxon>Archaea</taxon>
        <taxon>Candidatus Iainarchaeota</taxon>
        <taxon>Candidatus Iainarchaeia</taxon>
        <taxon>Candidatus Iainarchaeales</taxon>
        <taxon>Candidatus Iainarchaeaceae</taxon>
        <taxon>Candidatus Iainarchaeum</taxon>
    </lineage>
</organism>
<gene>
    <name evidence="5" type="ORF">J4215_06400</name>
</gene>
<evidence type="ECO:0000256" key="3">
    <source>
        <dbReference type="SAM" id="MobiDB-lite"/>
    </source>
</evidence>
<sequence>MAIPKKEPLEEVKFEDSSVAKPNRTQTGIPGLDDLLGGGIPEGNLVVVSGDPGAGKTSFCIEFLYNGVVKYGENGVYISLEESEPEIVKQAAYYGFDFIPLIKDRRLKIETIQLYDFEKLKNAIEETVDSVKARRIVIDPGVVFRLFFEKELEARKSILDLGRMLKRLGGTTIITNEITLENSHSLFGLEEYVADGVVLLYHTKIENRFIRSVGVLKMRGTKISEKLHPLELGLNGLKVLSKQELFEEL</sequence>
<proteinExistence type="predicted"/>
<dbReference type="InterPro" id="IPR014774">
    <property type="entry name" value="KaiC-like_dom"/>
</dbReference>
<dbReference type="InterPro" id="IPR010624">
    <property type="entry name" value="KaiC_dom"/>
</dbReference>
<dbReference type="PANTHER" id="PTHR43637">
    <property type="entry name" value="UPF0273 PROTEIN TM_0370"/>
    <property type="match status" value="1"/>
</dbReference>
<dbReference type="Pfam" id="PF06745">
    <property type="entry name" value="ATPase"/>
    <property type="match status" value="1"/>
</dbReference>
<evidence type="ECO:0000313" key="5">
    <source>
        <dbReference type="EMBL" id="MBS3062184.1"/>
    </source>
</evidence>
<evidence type="ECO:0000256" key="2">
    <source>
        <dbReference type="ARBA" id="ARBA00022840"/>
    </source>
</evidence>
<dbReference type="PROSITE" id="PS51146">
    <property type="entry name" value="KAIC"/>
    <property type="match status" value="1"/>
</dbReference>
<dbReference type="SUPFAM" id="SSF52540">
    <property type="entry name" value="P-loop containing nucleoside triphosphate hydrolases"/>
    <property type="match status" value="1"/>
</dbReference>
<evidence type="ECO:0000256" key="1">
    <source>
        <dbReference type="ARBA" id="ARBA00022741"/>
    </source>
</evidence>
<feature type="domain" description="KaiC" evidence="4">
    <location>
        <begin position="23"/>
        <end position="249"/>
    </location>
</feature>
<dbReference type="AlphaFoldDB" id="A0A8T4L6J0"/>
<protein>
    <submittedName>
        <fullName evidence="5">AAA family ATPase</fullName>
    </submittedName>
</protein>
<comment type="caution">
    <text evidence="5">The sequence shown here is derived from an EMBL/GenBank/DDBJ whole genome shotgun (WGS) entry which is preliminary data.</text>
</comment>
<name>A0A8T4L6J0_9ARCH</name>
<feature type="region of interest" description="Disordered" evidence="3">
    <location>
        <begin position="14"/>
        <end position="33"/>
    </location>
</feature>